<name>A0ACD5BE06_9PSEU</name>
<gene>
    <name evidence="1" type="ORF">LCL61_18275</name>
</gene>
<dbReference type="Proteomes" id="UP001456344">
    <property type="component" value="Chromosome"/>
</dbReference>
<protein>
    <submittedName>
        <fullName evidence="1">O-methyltransferase</fullName>
        <ecNumber evidence="1">2.1.1.-</ecNumber>
    </submittedName>
</protein>
<keyword evidence="2" id="KW-1185">Reference proteome</keyword>
<dbReference type="EC" id="2.1.1.-" evidence="1"/>
<evidence type="ECO:0000313" key="2">
    <source>
        <dbReference type="Proteomes" id="UP001456344"/>
    </source>
</evidence>
<sequence length="224" mass="24114">MTNTETQPAKAVPLTSEVLGYMRDQLPPFTEVQQELMDATLALGSVAEMQVPPEQGALLTLLARLIGARVAVEVGTFTGYSTLALAEGVGQDGKVITLDITDRWLDIASNAWAKAGVADRVEPVVGPAAESIEKLPEEPFIDLVFIDADKVGYLGYWEALVPRVKPNGLIAVDNVLYAGEAASPDAEGNARAIREFNEHVLRDDRVESVMLTVADGLTLARRKD</sequence>
<keyword evidence="1" id="KW-0489">Methyltransferase</keyword>
<reference evidence="1" key="1">
    <citation type="submission" date="2023-10" db="EMBL/GenBank/DDBJ databases">
        <title>Whole genome sequencing of actinobacterial strain Amycolatopsis sp. (BCA-696) identifies the underlying plant growth-promoting genes.</title>
        <authorList>
            <person name="Gandham P."/>
            <person name="Vadla N."/>
            <person name="Saji A."/>
            <person name="Srinivas V."/>
            <person name="Ruperao P."/>
            <person name="Selvanayagam S."/>
            <person name="Saxena R.K."/>
            <person name="Rathore A."/>
            <person name="Gopalakrishnan S."/>
            <person name="Thakur V."/>
        </authorList>
    </citation>
    <scope>NUCLEOTIDE SEQUENCE</scope>
    <source>
        <strain evidence="1">BCA-696</strain>
    </source>
</reference>
<keyword evidence="1" id="KW-0808">Transferase</keyword>
<dbReference type="EMBL" id="CP150484">
    <property type="protein sequence ID" value="WYW17498.1"/>
    <property type="molecule type" value="Genomic_DNA"/>
</dbReference>
<accession>A0ACD5BE06</accession>
<evidence type="ECO:0000313" key="1">
    <source>
        <dbReference type="EMBL" id="WYW17498.1"/>
    </source>
</evidence>
<proteinExistence type="predicted"/>
<organism evidence="1 2">
    <name type="scientific">Amycolatopsis coloradensis</name>
    <dbReference type="NCBI Taxonomy" id="76021"/>
    <lineage>
        <taxon>Bacteria</taxon>
        <taxon>Bacillati</taxon>
        <taxon>Actinomycetota</taxon>
        <taxon>Actinomycetes</taxon>
        <taxon>Pseudonocardiales</taxon>
        <taxon>Pseudonocardiaceae</taxon>
        <taxon>Amycolatopsis</taxon>
    </lineage>
</organism>